<evidence type="ECO:0000313" key="2">
    <source>
        <dbReference type="EMBL" id="KAI7806039.1"/>
    </source>
</evidence>
<dbReference type="Pfam" id="PF25439">
    <property type="entry name" value="TPR_CFAP46_N"/>
    <property type="match status" value="1"/>
</dbReference>
<feature type="compositionally biased region" description="Basic and acidic residues" evidence="1">
    <location>
        <begin position="914"/>
        <end position="928"/>
    </location>
</feature>
<feature type="compositionally biased region" description="Low complexity" evidence="1">
    <location>
        <begin position="345"/>
        <end position="366"/>
    </location>
</feature>
<dbReference type="InterPro" id="IPR057466">
    <property type="entry name" value="CFAP46_TPR"/>
</dbReference>
<feature type="region of interest" description="Disordered" evidence="1">
    <location>
        <begin position="914"/>
        <end position="940"/>
    </location>
</feature>
<feature type="compositionally biased region" description="Pro residues" evidence="1">
    <location>
        <begin position="322"/>
        <end position="344"/>
    </location>
</feature>
<keyword evidence="3" id="KW-1185">Reference proteome</keyword>
<dbReference type="GO" id="GO:0035082">
    <property type="term" value="P:axoneme assembly"/>
    <property type="evidence" value="ECO:0007669"/>
    <property type="project" value="InterPro"/>
</dbReference>
<feature type="region of interest" description="Disordered" evidence="1">
    <location>
        <begin position="1618"/>
        <end position="1657"/>
    </location>
</feature>
<organism evidence="2 3">
    <name type="scientific">Triplophysa rosa</name>
    <name type="common">Cave loach</name>
    <dbReference type="NCBI Taxonomy" id="992332"/>
    <lineage>
        <taxon>Eukaryota</taxon>
        <taxon>Metazoa</taxon>
        <taxon>Chordata</taxon>
        <taxon>Craniata</taxon>
        <taxon>Vertebrata</taxon>
        <taxon>Euteleostomi</taxon>
        <taxon>Actinopterygii</taxon>
        <taxon>Neopterygii</taxon>
        <taxon>Teleostei</taxon>
        <taxon>Ostariophysi</taxon>
        <taxon>Cypriniformes</taxon>
        <taxon>Nemacheilidae</taxon>
        <taxon>Triplophysa</taxon>
    </lineage>
</organism>
<feature type="region of interest" description="Disordered" evidence="1">
    <location>
        <begin position="265"/>
        <end position="448"/>
    </location>
</feature>
<proteinExistence type="predicted"/>
<feature type="non-terminal residue" evidence="2">
    <location>
        <position position="2574"/>
    </location>
</feature>
<dbReference type="InterPro" id="IPR039586">
    <property type="entry name" value="CFAP46"/>
</dbReference>
<feature type="compositionally biased region" description="Basic and acidic residues" evidence="1">
    <location>
        <begin position="1479"/>
        <end position="1506"/>
    </location>
</feature>
<evidence type="ECO:0000313" key="3">
    <source>
        <dbReference type="Proteomes" id="UP001059041"/>
    </source>
</evidence>
<accession>A0A9W8C348</accession>
<reference evidence="2" key="1">
    <citation type="submission" date="2021-02" db="EMBL/GenBank/DDBJ databases">
        <title>Comparative genomics reveals that relaxation of natural selection precedes convergent phenotypic evolution of cavefish.</title>
        <authorList>
            <person name="Peng Z."/>
        </authorList>
    </citation>
    <scope>NUCLEOTIDE SEQUENCE</scope>
    <source>
        <tissue evidence="2">Muscle</tissue>
    </source>
</reference>
<protein>
    <submittedName>
        <fullName evidence="2">Tetratricopeptide repeat protein 40</fullName>
    </submittedName>
</protein>
<dbReference type="EMBL" id="JAFHDT010000009">
    <property type="protein sequence ID" value="KAI7806039.1"/>
    <property type="molecule type" value="Genomic_DNA"/>
</dbReference>
<gene>
    <name evidence="2" type="ORF">IRJ41_023668</name>
</gene>
<feature type="region of interest" description="Disordered" evidence="1">
    <location>
        <begin position="1467"/>
        <end position="1507"/>
    </location>
</feature>
<feature type="compositionally biased region" description="Basic and acidic residues" evidence="1">
    <location>
        <begin position="1618"/>
        <end position="1630"/>
    </location>
</feature>
<comment type="caution">
    <text evidence="2">The sequence shown here is derived from an EMBL/GenBank/DDBJ whole genome shotgun (WGS) entry which is preliminary data.</text>
</comment>
<dbReference type="Proteomes" id="UP001059041">
    <property type="component" value="Linkage Group LG9"/>
</dbReference>
<feature type="compositionally biased region" description="Polar residues" evidence="1">
    <location>
        <begin position="1634"/>
        <end position="1648"/>
    </location>
</feature>
<feature type="non-terminal residue" evidence="2">
    <location>
        <position position="1"/>
    </location>
</feature>
<name>A0A9W8C348_TRIRA</name>
<evidence type="ECO:0000256" key="1">
    <source>
        <dbReference type="SAM" id="MobiDB-lite"/>
    </source>
</evidence>
<feature type="compositionally biased region" description="Pro residues" evidence="1">
    <location>
        <begin position="377"/>
        <end position="444"/>
    </location>
</feature>
<dbReference type="PANTHER" id="PTHR15977:SF15">
    <property type="entry name" value="CILIA- AND FLAGELLA-ASSOCIATED PROTEIN 46"/>
    <property type="match status" value="1"/>
</dbReference>
<dbReference type="GO" id="GO:0060294">
    <property type="term" value="P:cilium movement involved in cell motility"/>
    <property type="evidence" value="ECO:0007669"/>
    <property type="project" value="InterPro"/>
</dbReference>
<dbReference type="PANTHER" id="PTHR15977">
    <property type="entry name" value="CILIA- AND FLAGELLA-ASSOCIATED PROTEIN 46"/>
    <property type="match status" value="1"/>
</dbReference>
<sequence>DLRIRHHLSKAQKNKDVVSLKKAQELIGGSDSGSVHYELCVLCAEVSLQLGCREIAQDCVVMFMDGKPPVNQFLCRAYLCQGQLISQHNITTEEDLDKAVMCYLKAIDIAKHKPRYGFLVFNASLLYFQSVRLFLMPGRRQLLVSSLTQVLEALEEVQDADHTWRAELMTHLVECLFDAGKEPEAAALVKVTSDLIASHKAEVYPRLFSIQVRHNLIDEDDVMKHNDTKLLVIYNIQKLKRMIEVNEIRDHFDILKETFHLLTSQNAQSSCPPPDAQSSSPSPEKQSADAQSSSPPPEKQSADAQSSSPPPEKQSVDAQRSSPPPDAQNSSPPPDAQNSSPPPDAQSSSPSPEKQSADAQSSSPSPEKQSADAQRSSPPPDAQRSSPPPDAQRSSPPPDAQNSSPPPDAQSSSPPPDAQNSSPPPDAQSSSPPPDAQSSSPPPDTVHSVLDQSSYMSLADRIELLLELSLVSLRLDQHQVACDCLTELRNTDVTVSQRIMMECVQCEIDLNKNSSRSSVEMQIQLSVVVRLDALVQAAMRERDARVIQAVCAAQWNTCLPLLQHNLRKKIKKPLLTLARALETTDSMLLDVLCDVHTVLAAIEEDDDRLEASMKHVKRALQLDHRGLQPHHLSFSLHLLQLRSSLHSSPQRPEDRTAQLIQQVSLSLAPDDFRRAGTLTLQQKDHRGHGLADKAQHSTLLRSRSVRRVKLWALLVKAAWTHEVYDVCRAACRFCLLYDDGRWKNSNDVRGETGQNQTHQRTQTELIRLLAEVHFINAQVTVLKLRSEGVDLNACAVRSERRVKASPEDHAHWTLYSDWIKDLSAYATANFLRGAELGAELAEAWLVVNAAVHLWNYNRWLLKTRGHGLLLPTYRRLLDLLRHTGHAGEVDLLVLLCDAVAQGLITSAQADLETHESERGVTQLPDEKPKKGRGKASEKCSSTHGPLFDTAVTQDLKKALEVCEYALLMSNGNTKLVSMEVRKQLICTWVTVKRLLQQQIGLKLDICDQSKNEAVTAMSRVLVGVEMIQCERNSRLMEFIVPAVSVLVQMTQDCQWSDSVVELYVWTQLALFAHQTRDHDLVMTCTHNALQLEQRMKINTGALLEVCCVQEMLCSAACVRGQSLIDGVSVDSSRYAEALEMLESSVRYAERAGCWSLCVTAAGHYWNSCLCLLNMRQDRRQLRKPLEVILQAINNTYNNHTTGRNKRASGVKCAGAVMDTPDSTRNAGDGDDVKLWVCLYSALLCVHSDSGEWRRGLQLLDEAVRVIPPSTHRLVVFKQRALVKARLGESVVFDMKQICDEGDIICSRMWRRVALCAQDKHQRLTFYQNAITTLQGCSSQWQKVEFLLEFGEWLYFTQCPVTDARLQIDWAIDILMFTDSQQTPADAVDAGEAVPATCLRVNAVEAVVRLSDVRRLEGLMRAHTLMALTEERSSPKRQHHLLMAWSFTLHIWKVSIATAQEVMKDMSRNRSVAGQPVISSRKDKERPDEKKLKQSSPVEEKSGDKAPEICLPISPEQWAQFECPEEIRQAFCCDSGPYTINTTSVCMQKRTLFYLDVLVRELESLCLTPLTFAPLHLAEVIAHDLAQNKSHSHVYRLRIIKNCYELGLHSSSPYREELQSFTHVPEDEQTRSHKSIVSQRNRTQPPSDSSVRDETSVDEGDQVFRRRLGICQLCLEKADVCLTINLHESAKPLLTRARTLAEELGDQMSLAKSFHLLAVLANQEQRFSDAVDLMKQAQEFDGDENFWYSLIQTLLTAVAERRGRDAHHQVCDITAQACRSFRSVLEQRPNRAGVLRFYIASLEIRCSLLDPIISSDRDCYSFTVCVHLYVCRGAVVRRQLLCADGRVSSLSDSCVEMLTCVCVTLKRAAAELLQLGYRTHAADATLEHANTLRILAVDAASEEEKQRHLLDSFCLMQTAVCLQEDVIADVSNILPPHQSGWCNLPAVRVCVRLRLALADLGLMMLEIQCADEKRRAIARDMMTSEERAVEEFMRSTSDLTPHQREWGHVGQSLGQVILTHLTAVNSLSLDCKETRARTLGLMGKCLRVLSQQRDPLYPSTLWDEPITEHHTRERDHGDEHTTHLRDTQQTHTTQLQMARRCAQHLLCQASETLLQSVSLSLQSSLTHLIPAVCCDVLECHGQFEPSVSGQYLTLLQSSLCCAEMSSVLRAVCSDMSTDVISSAVRRERAGLSQVFSHLTINPKHMGILGEMPPNVKILLLQHSQDGCVLYGGFFEKRKSTETHRGKSVNSTGGLMCSKVVKVSVHRSDLLQLHKHLQDFRLLTAQTHSTCTQTEHTDVDVVFRSLVQEMEDYLHPLLSQFDFSCFSVCSSSVSTAASARSAPDKPQPEAGECVVILADRMLLDLPLEALEVLQSDGVVSVSRDFSLQVLHARLQSDEAVESDNKKEVKGGRGVKGRDQSKDIKAVPVNRVLPPHTIPVDTHRFKYVVTAQLEDDGKQTERMSPTENMRAILDSYTPHFTSLWNGFICDPDHTPSLTDLEKLLSSCGALIYCGTENVFSCVPADRLAALNMSGCQMVFLFDCGQNRAGVRHPSTQDMSGAATLQSTCKTCARFWTV</sequence>